<dbReference type="Proteomes" id="UP000319257">
    <property type="component" value="Unassembled WGS sequence"/>
</dbReference>
<sequence>MSPTKPLPADFEWGFATAAYQVEGAVEEDGRGKSIWDTFCHLEPTRTKGANGDIACDHYHRYEEDFDLLTKYGAKAYRFSLSWSRIIPLGGRDDPINEAGIAFYNRLIDSLLRRGITPWVTLYHWDLPQALHDRYGGWLNVEESQKDFERYARVCYERFGDRVRDWITLNEPWIVSVFGYATGGNAPGRSSINEAATEGDTSTEPWIVGKALIMSHARAVEAYNKDFRPSQKGRIGVSLNGDYYEPWDSDDQLDKDAAQRRMEFHIGWFAEPMLVFSSLGEDYPRCMRDQLGDRLPQFSEQELALLRSAKEIDFYGMNYYTSQYARHKTGSPSKTDYIGHVETFQENKQGVSIGEPSGVHWLRSTPQCFRKHLARVYHRYKKPIYITENGCPCPGEDKMTREESVQDAYRVKYFQDHLDAISQAVYEDSAVISGYFAWSLMDNLEWSDGYGVRFGVTHMDYETLERTPKRSALALKQMFEARMKASRNTGS</sequence>
<dbReference type="OrthoDB" id="65569at2759"/>
<dbReference type="Pfam" id="PF00232">
    <property type="entry name" value="Glyco_hydro_1"/>
    <property type="match status" value="1"/>
</dbReference>
<dbReference type="PANTHER" id="PTHR10353:SF36">
    <property type="entry name" value="LP05116P"/>
    <property type="match status" value="1"/>
</dbReference>
<dbReference type="RefSeq" id="XP_030996277.1">
    <property type="nucleotide sequence ID" value="XM_031139760.1"/>
</dbReference>
<comment type="catalytic activity">
    <reaction evidence="1">
        <text>Hydrolysis of terminal, non-reducing beta-D-glucosyl residues with release of beta-D-glucose.</text>
        <dbReference type="EC" id="3.2.1.21"/>
    </reaction>
</comment>
<dbReference type="PRINTS" id="PR00131">
    <property type="entry name" value="GLHYDRLASE1"/>
</dbReference>
<dbReference type="InParanoid" id="A0A507B641"/>
<dbReference type="SUPFAM" id="SSF51445">
    <property type="entry name" value="(Trans)glycosidases"/>
    <property type="match status" value="1"/>
</dbReference>
<comment type="function">
    <text evidence="6">Plays an important role in cellulose degradation. Shows hydrolytic activity against several glycosidic compounds.</text>
</comment>
<accession>A0A507B641</accession>
<evidence type="ECO:0000256" key="5">
    <source>
        <dbReference type="ARBA" id="ARBA00023295"/>
    </source>
</evidence>
<evidence type="ECO:0000256" key="1">
    <source>
        <dbReference type="ARBA" id="ARBA00000448"/>
    </source>
</evidence>
<keyword evidence="5" id="KW-0326">Glycosidase</keyword>
<evidence type="ECO:0000313" key="8">
    <source>
        <dbReference type="EMBL" id="TPX14566.1"/>
    </source>
</evidence>
<dbReference type="InterPro" id="IPR017853">
    <property type="entry name" value="GH"/>
</dbReference>
<gene>
    <name evidence="8" type="ORF">E0L32_005258</name>
</gene>
<name>A0A507B641_9PEZI</name>
<dbReference type="InterPro" id="IPR033132">
    <property type="entry name" value="GH_1_N_CS"/>
</dbReference>
<protein>
    <recommendedName>
        <fullName evidence="3">beta-glucosidase</fullName>
        <ecNumber evidence="3">3.2.1.21</ecNumber>
    </recommendedName>
</protein>
<dbReference type="EMBL" id="SKBQ01000027">
    <property type="protein sequence ID" value="TPX14566.1"/>
    <property type="molecule type" value="Genomic_DNA"/>
</dbReference>
<evidence type="ECO:0000256" key="2">
    <source>
        <dbReference type="ARBA" id="ARBA00010838"/>
    </source>
</evidence>
<dbReference type="AlphaFoldDB" id="A0A507B641"/>
<dbReference type="Gene3D" id="3.20.20.80">
    <property type="entry name" value="Glycosidases"/>
    <property type="match status" value="1"/>
</dbReference>
<dbReference type="InterPro" id="IPR001360">
    <property type="entry name" value="Glyco_hydro_1"/>
</dbReference>
<dbReference type="PROSITE" id="PS00653">
    <property type="entry name" value="GLYCOSYL_HYDROL_F1_2"/>
    <property type="match status" value="1"/>
</dbReference>
<organism evidence="8 9">
    <name type="scientific">Thyridium curvatum</name>
    <dbReference type="NCBI Taxonomy" id="1093900"/>
    <lineage>
        <taxon>Eukaryota</taxon>
        <taxon>Fungi</taxon>
        <taxon>Dikarya</taxon>
        <taxon>Ascomycota</taxon>
        <taxon>Pezizomycotina</taxon>
        <taxon>Sordariomycetes</taxon>
        <taxon>Sordariomycetidae</taxon>
        <taxon>Thyridiales</taxon>
        <taxon>Thyridiaceae</taxon>
        <taxon>Thyridium</taxon>
    </lineage>
</organism>
<evidence type="ECO:0000256" key="7">
    <source>
        <dbReference type="RuleBase" id="RU003690"/>
    </source>
</evidence>
<dbReference type="PANTHER" id="PTHR10353">
    <property type="entry name" value="GLYCOSYL HYDROLASE"/>
    <property type="match status" value="1"/>
</dbReference>
<dbReference type="FunFam" id="3.20.20.80:FF:000011">
    <property type="entry name" value="Cytosolic beta-glucosidase"/>
    <property type="match status" value="1"/>
</dbReference>
<dbReference type="EC" id="3.2.1.21" evidence="3"/>
<dbReference type="GeneID" id="41972705"/>
<dbReference type="GO" id="GO:0030245">
    <property type="term" value="P:cellulose catabolic process"/>
    <property type="evidence" value="ECO:0007669"/>
    <property type="project" value="UniProtKB-ARBA"/>
</dbReference>
<reference evidence="8 9" key="1">
    <citation type="submission" date="2019-06" db="EMBL/GenBank/DDBJ databases">
        <title>Draft genome sequence of the filamentous fungus Phialemoniopsis curvata isolated from diesel fuel.</title>
        <authorList>
            <person name="Varaljay V.A."/>
            <person name="Lyon W.J."/>
            <person name="Crouch A.L."/>
            <person name="Drake C.E."/>
            <person name="Hollomon J.M."/>
            <person name="Nadeau L.J."/>
            <person name="Nunn H.S."/>
            <person name="Stevenson B.S."/>
            <person name="Bojanowski C.L."/>
            <person name="Crookes-Goodson W.J."/>
        </authorList>
    </citation>
    <scope>NUCLEOTIDE SEQUENCE [LARGE SCALE GENOMIC DNA]</scope>
    <source>
        <strain evidence="8 9">D216</strain>
    </source>
</reference>
<evidence type="ECO:0000256" key="3">
    <source>
        <dbReference type="ARBA" id="ARBA00012744"/>
    </source>
</evidence>
<dbReference type="STRING" id="1093900.A0A507B641"/>
<comment type="caution">
    <text evidence="8">The sequence shown here is derived from an EMBL/GenBank/DDBJ whole genome shotgun (WGS) entry which is preliminary data.</text>
</comment>
<keyword evidence="4" id="KW-0378">Hydrolase</keyword>
<keyword evidence="9" id="KW-1185">Reference proteome</keyword>
<evidence type="ECO:0000313" key="9">
    <source>
        <dbReference type="Proteomes" id="UP000319257"/>
    </source>
</evidence>
<evidence type="ECO:0000256" key="6">
    <source>
        <dbReference type="ARBA" id="ARBA00056775"/>
    </source>
</evidence>
<dbReference type="GO" id="GO:0080079">
    <property type="term" value="F:cellobiose glucosidase activity"/>
    <property type="evidence" value="ECO:0007669"/>
    <property type="project" value="UniProtKB-ARBA"/>
</dbReference>
<evidence type="ECO:0000256" key="4">
    <source>
        <dbReference type="ARBA" id="ARBA00022801"/>
    </source>
</evidence>
<proteinExistence type="inferred from homology"/>
<comment type="similarity">
    <text evidence="2 7">Belongs to the glycosyl hydrolase 1 family.</text>
</comment>